<evidence type="ECO:0000313" key="1">
    <source>
        <dbReference type="EMBL" id="GBN00260.1"/>
    </source>
</evidence>
<name>A0A4Y2KEC9_ARAVE</name>
<sequence>MGASDMTATTNASDRRDLMKEVCCVQEERPRGMDPKERYLFNYGGTAQSISLCGRKSLKGRLGVKSTQMSRNNPVDRDVFNMQYRDA</sequence>
<evidence type="ECO:0000313" key="2">
    <source>
        <dbReference type="Proteomes" id="UP000499080"/>
    </source>
</evidence>
<reference evidence="1 2" key="1">
    <citation type="journal article" date="2019" name="Sci. Rep.">
        <title>Orb-weaving spider Araneus ventricosus genome elucidates the spidroin gene catalogue.</title>
        <authorList>
            <person name="Kono N."/>
            <person name="Nakamura H."/>
            <person name="Ohtoshi R."/>
            <person name="Moran D.A.P."/>
            <person name="Shinohara A."/>
            <person name="Yoshida Y."/>
            <person name="Fujiwara M."/>
            <person name="Mori M."/>
            <person name="Tomita M."/>
            <person name="Arakawa K."/>
        </authorList>
    </citation>
    <scope>NUCLEOTIDE SEQUENCE [LARGE SCALE GENOMIC DNA]</scope>
</reference>
<gene>
    <name evidence="1" type="ORF">AVEN_160123_1</name>
</gene>
<organism evidence="1 2">
    <name type="scientific">Araneus ventricosus</name>
    <name type="common">Orbweaver spider</name>
    <name type="synonym">Epeira ventricosa</name>
    <dbReference type="NCBI Taxonomy" id="182803"/>
    <lineage>
        <taxon>Eukaryota</taxon>
        <taxon>Metazoa</taxon>
        <taxon>Ecdysozoa</taxon>
        <taxon>Arthropoda</taxon>
        <taxon>Chelicerata</taxon>
        <taxon>Arachnida</taxon>
        <taxon>Araneae</taxon>
        <taxon>Araneomorphae</taxon>
        <taxon>Entelegynae</taxon>
        <taxon>Araneoidea</taxon>
        <taxon>Araneidae</taxon>
        <taxon>Araneus</taxon>
    </lineage>
</organism>
<comment type="caution">
    <text evidence="1">The sequence shown here is derived from an EMBL/GenBank/DDBJ whole genome shotgun (WGS) entry which is preliminary data.</text>
</comment>
<accession>A0A4Y2KEC9</accession>
<dbReference type="EMBL" id="BGPR01004500">
    <property type="protein sequence ID" value="GBN00260.1"/>
    <property type="molecule type" value="Genomic_DNA"/>
</dbReference>
<keyword evidence="2" id="KW-1185">Reference proteome</keyword>
<dbReference type="AlphaFoldDB" id="A0A4Y2KEC9"/>
<proteinExistence type="predicted"/>
<dbReference type="Proteomes" id="UP000499080">
    <property type="component" value="Unassembled WGS sequence"/>
</dbReference>
<protein>
    <submittedName>
        <fullName evidence="1">Uncharacterized protein</fullName>
    </submittedName>
</protein>